<sequence length="51" mass="6321">MVTVTSNPAKAKRWLHKTLLHWYHEHWYHEEAQQHSTHDGWERLKSLMKKE</sequence>
<protein>
    <submittedName>
        <fullName evidence="1">Uncharacterized protein</fullName>
    </submittedName>
</protein>
<comment type="caution">
    <text evidence="1">The sequence shown here is derived from an EMBL/GenBank/DDBJ whole genome shotgun (WGS) entry which is preliminary data.</text>
</comment>
<dbReference type="EMBL" id="LXQA010596503">
    <property type="protein sequence ID" value="MCI61265.1"/>
    <property type="molecule type" value="Genomic_DNA"/>
</dbReference>
<name>A0A392TMZ7_9FABA</name>
<evidence type="ECO:0000313" key="1">
    <source>
        <dbReference type="EMBL" id="MCI61265.1"/>
    </source>
</evidence>
<proteinExistence type="predicted"/>
<feature type="non-terminal residue" evidence="1">
    <location>
        <position position="51"/>
    </location>
</feature>
<dbReference type="Proteomes" id="UP000265520">
    <property type="component" value="Unassembled WGS sequence"/>
</dbReference>
<organism evidence="1 2">
    <name type="scientific">Trifolium medium</name>
    <dbReference type="NCBI Taxonomy" id="97028"/>
    <lineage>
        <taxon>Eukaryota</taxon>
        <taxon>Viridiplantae</taxon>
        <taxon>Streptophyta</taxon>
        <taxon>Embryophyta</taxon>
        <taxon>Tracheophyta</taxon>
        <taxon>Spermatophyta</taxon>
        <taxon>Magnoliopsida</taxon>
        <taxon>eudicotyledons</taxon>
        <taxon>Gunneridae</taxon>
        <taxon>Pentapetalae</taxon>
        <taxon>rosids</taxon>
        <taxon>fabids</taxon>
        <taxon>Fabales</taxon>
        <taxon>Fabaceae</taxon>
        <taxon>Papilionoideae</taxon>
        <taxon>50 kb inversion clade</taxon>
        <taxon>NPAAA clade</taxon>
        <taxon>Hologalegina</taxon>
        <taxon>IRL clade</taxon>
        <taxon>Trifolieae</taxon>
        <taxon>Trifolium</taxon>
    </lineage>
</organism>
<reference evidence="1 2" key="1">
    <citation type="journal article" date="2018" name="Front. Plant Sci.">
        <title>Red Clover (Trifolium pratense) and Zigzag Clover (T. medium) - A Picture of Genomic Similarities and Differences.</title>
        <authorList>
            <person name="Dluhosova J."/>
            <person name="Istvanek J."/>
            <person name="Nedelnik J."/>
            <person name="Repkova J."/>
        </authorList>
    </citation>
    <scope>NUCLEOTIDE SEQUENCE [LARGE SCALE GENOMIC DNA]</scope>
    <source>
        <strain evidence="2">cv. 10/8</strain>
        <tissue evidence="1">Leaf</tissue>
    </source>
</reference>
<keyword evidence="2" id="KW-1185">Reference proteome</keyword>
<accession>A0A392TMZ7</accession>
<evidence type="ECO:0000313" key="2">
    <source>
        <dbReference type="Proteomes" id="UP000265520"/>
    </source>
</evidence>
<dbReference type="AlphaFoldDB" id="A0A392TMZ7"/>